<dbReference type="PANTHER" id="PTHR23271:SF1">
    <property type="entry name" value="U3 SMALL NUCLEOLAR RNA-ASSOCIATED PROTEIN 6 HOMOLOG"/>
    <property type="match status" value="1"/>
</dbReference>
<dbReference type="SUPFAM" id="SSF48452">
    <property type="entry name" value="TPR-like"/>
    <property type="match status" value="2"/>
</dbReference>
<feature type="region of interest" description="Disordered" evidence="6">
    <location>
        <begin position="205"/>
        <end position="226"/>
    </location>
</feature>
<name>A0A915BZ35_PARUN</name>
<proteinExistence type="inferred from homology"/>
<feature type="region of interest" description="Disordered" evidence="6">
    <location>
        <begin position="591"/>
        <end position="618"/>
    </location>
</feature>
<evidence type="ECO:0000256" key="6">
    <source>
        <dbReference type="SAM" id="MobiDB-lite"/>
    </source>
</evidence>
<evidence type="ECO:0000256" key="3">
    <source>
        <dbReference type="ARBA" id="ARBA00022552"/>
    </source>
</evidence>
<dbReference type="Pfam" id="PF08640">
    <property type="entry name" value="U3_assoc_6"/>
    <property type="match status" value="1"/>
</dbReference>
<evidence type="ECO:0000259" key="7">
    <source>
        <dbReference type="Pfam" id="PF08640"/>
    </source>
</evidence>
<keyword evidence="5" id="KW-0539">Nucleus</keyword>
<protein>
    <submittedName>
        <fullName evidence="10">U3 small nucleolar RNA-associated protein 6</fullName>
    </submittedName>
</protein>
<dbReference type="InterPro" id="IPR055347">
    <property type="entry name" value="UTP6_N"/>
</dbReference>
<keyword evidence="9" id="KW-1185">Reference proteome</keyword>
<dbReference type="WBParaSite" id="PgR071_g052_t01">
    <property type="protein sequence ID" value="PgR071_g052_t01"/>
    <property type="gene ID" value="PgR071_g052"/>
</dbReference>
<feature type="domain" description="U3 small nucleolar RNA-associated protein 6 N-terminal" evidence="7">
    <location>
        <begin position="9"/>
        <end position="82"/>
    </location>
</feature>
<accession>A0A915BZ35</accession>
<dbReference type="GO" id="GO:0000462">
    <property type="term" value="P:maturation of SSU-rRNA from tricistronic rRNA transcript (SSU-rRNA, 5.8S rRNA, LSU-rRNA)"/>
    <property type="evidence" value="ECO:0007669"/>
    <property type="project" value="InterPro"/>
</dbReference>
<dbReference type="InterPro" id="IPR013949">
    <property type="entry name" value="Utp6"/>
</dbReference>
<dbReference type="GO" id="GO:0030515">
    <property type="term" value="F:snoRNA binding"/>
    <property type="evidence" value="ECO:0007669"/>
    <property type="project" value="InterPro"/>
</dbReference>
<feature type="compositionally biased region" description="Basic and acidic residues" evidence="6">
    <location>
        <begin position="217"/>
        <end position="226"/>
    </location>
</feature>
<dbReference type="InterPro" id="IPR056907">
    <property type="entry name" value="UTP6_C"/>
</dbReference>
<keyword evidence="4" id="KW-0677">Repeat</keyword>
<dbReference type="Proteomes" id="UP000887569">
    <property type="component" value="Unplaced"/>
</dbReference>
<dbReference type="SMART" id="SM00386">
    <property type="entry name" value="HAT"/>
    <property type="match status" value="6"/>
</dbReference>
<evidence type="ECO:0000313" key="10">
    <source>
        <dbReference type="WBParaSite" id="PgR071_g052_t01"/>
    </source>
</evidence>
<feature type="domain" description="U3 small nucleolar RNA-associated protein 6 homolog C-terminal" evidence="8">
    <location>
        <begin position="313"/>
        <end position="567"/>
    </location>
</feature>
<evidence type="ECO:0000256" key="1">
    <source>
        <dbReference type="ARBA" id="ARBA00004604"/>
    </source>
</evidence>
<sequence>MSEFVEESLEQLLSIYELLHTVELLTINEVNEFIKQCRNYEYRLQKTVKDPNDFMLYADYLRDALRLIRIRRGRLKYFLKHNEIDGAIKGKIADIYRRCSERFQGRVDIWRKRLDYLKKENMLARCSKAFFRALQVLGSDVKLRVEAARWEFEKNKSIDNARLHLQLGLRSFPESHLLWITFFHIEILNVDRLLKRRRILMGNDTSGDNRAQMNNESGKETSTEHIADESTHSDAILNLKLAEVIAEQALSCPKITDKNELLYNLWRKTRDCGEIADRLENILYAKLWEKDNICEESFIAKYERDIEKGDMYEIFDEAIIRFPTPKMFRHYIGVCEKRITVDDVFAGNKLHDLYKQIDELNVATLDDYKKLLEFENDSSRKEQIIERALRHFPSSSLLWSRLLRLKMDDCNTNGKDVQKLFSDAERAVRSEDMLEIYQLAIDWAISNSPSTVDAIFRRAIMLTPPDVSSEIKCIQLRYLKASNPDDPSIYRCAYSKMCTSPPNSMSVHKTFVNLEKRLKQPDHKLIVRAMENCVADFGYKDYKCWTDYARYLLQHDPAALASLHERAIVCVPSEQSDAFITEWTQIMQGTSKKSTRSAVRRKRKKISEKGKKQVGLVA</sequence>
<organism evidence="9 10">
    <name type="scientific">Parascaris univalens</name>
    <name type="common">Nematode worm</name>
    <dbReference type="NCBI Taxonomy" id="6257"/>
    <lineage>
        <taxon>Eukaryota</taxon>
        <taxon>Metazoa</taxon>
        <taxon>Ecdysozoa</taxon>
        <taxon>Nematoda</taxon>
        <taxon>Chromadorea</taxon>
        <taxon>Rhabditida</taxon>
        <taxon>Spirurina</taxon>
        <taxon>Ascaridomorpha</taxon>
        <taxon>Ascaridoidea</taxon>
        <taxon>Ascarididae</taxon>
        <taxon>Parascaris</taxon>
    </lineage>
</organism>
<reference evidence="10" key="1">
    <citation type="submission" date="2022-11" db="UniProtKB">
        <authorList>
            <consortium name="WormBaseParasite"/>
        </authorList>
    </citation>
    <scope>IDENTIFICATION</scope>
</reference>
<feature type="compositionally biased region" description="Polar residues" evidence="6">
    <location>
        <begin position="205"/>
        <end position="216"/>
    </location>
</feature>
<dbReference type="GO" id="GO:0032040">
    <property type="term" value="C:small-subunit processome"/>
    <property type="evidence" value="ECO:0007669"/>
    <property type="project" value="TreeGrafter"/>
</dbReference>
<evidence type="ECO:0000256" key="5">
    <source>
        <dbReference type="ARBA" id="ARBA00023242"/>
    </source>
</evidence>
<dbReference type="PANTHER" id="PTHR23271">
    <property type="entry name" value="HEPATOCELLULAR CARCINOMA-ASSOCIATED ANTIGEN 66"/>
    <property type="match status" value="1"/>
</dbReference>
<dbReference type="AlphaFoldDB" id="A0A915BZ35"/>
<evidence type="ECO:0000313" key="9">
    <source>
        <dbReference type="Proteomes" id="UP000887569"/>
    </source>
</evidence>
<keyword evidence="3" id="KW-0698">rRNA processing</keyword>
<evidence type="ECO:0000259" key="8">
    <source>
        <dbReference type="Pfam" id="PF24892"/>
    </source>
</evidence>
<dbReference type="InterPro" id="IPR011990">
    <property type="entry name" value="TPR-like_helical_dom_sf"/>
</dbReference>
<dbReference type="Pfam" id="PF24892">
    <property type="entry name" value="UTP6_C"/>
    <property type="match status" value="1"/>
</dbReference>
<feature type="compositionally biased region" description="Basic residues" evidence="6">
    <location>
        <begin position="593"/>
        <end position="606"/>
    </location>
</feature>
<dbReference type="Gene3D" id="1.25.40.10">
    <property type="entry name" value="Tetratricopeptide repeat domain"/>
    <property type="match status" value="2"/>
</dbReference>
<comment type="similarity">
    <text evidence="2">Belongs to the UTP6 family.</text>
</comment>
<dbReference type="InterPro" id="IPR003107">
    <property type="entry name" value="HAT"/>
</dbReference>
<evidence type="ECO:0000256" key="2">
    <source>
        <dbReference type="ARBA" id="ARBA00010734"/>
    </source>
</evidence>
<evidence type="ECO:0000256" key="4">
    <source>
        <dbReference type="ARBA" id="ARBA00022737"/>
    </source>
</evidence>
<comment type="subcellular location">
    <subcellularLocation>
        <location evidence="1">Nucleus</location>
        <location evidence="1">Nucleolus</location>
    </subcellularLocation>
</comment>
<dbReference type="GO" id="GO:0034388">
    <property type="term" value="C:Pwp2p-containing subcomplex of 90S preribosome"/>
    <property type="evidence" value="ECO:0007669"/>
    <property type="project" value="TreeGrafter"/>
</dbReference>